<comment type="caution">
    <text evidence="2">The sequence shown here is derived from an EMBL/GenBank/DDBJ whole genome shotgun (WGS) entry which is preliminary data.</text>
</comment>
<keyword evidence="3" id="KW-1185">Reference proteome</keyword>
<dbReference type="EMBL" id="NPEU01000108">
    <property type="protein sequence ID" value="RAI38789.1"/>
    <property type="molecule type" value="Genomic_DNA"/>
</dbReference>
<reference evidence="2 3" key="1">
    <citation type="submission" date="2017-07" db="EMBL/GenBank/DDBJ databases">
        <title>Draft Genome Sequences of Select Purple Nonsulfur Bacteria.</title>
        <authorList>
            <person name="Lasarre B."/>
            <person name="Mckinlay J.B."/>
        </authorList>
    </citation>
    <scope>NUCLEOTIDE SEQUENCE [LARGE SCALE GENOMIC DNA]</scope>
    <source>
        <strain evidence="2 3">DSM 11907</strain>
    </source>
</reference>
<protein>
    <recommendedName>
        <fullName evidence="4">NifX-associated nitrogen fixation protein</fullName>
    </recommendedName>
</protein>
<name>A0A327KJ45_9BRAD</name>
<dbReference type="Proteomes" id="UP000248863">
    <property type="component" value="Unassembled WGS sequence"/>
</dbReference>
<dbReference type="Gene3D" id="1.10.3100.20">
    <property type="entry name" value="Protein of unknown function DUF269"/>
    <property type="match status" value="1"/>
</dbReference>
<dbReference type="Pfam" id="PF03270">
    <property type="entry name" value="DUF269"/>
    <property type="match status" value="1"/>
</dbReference>
<sequence length="182" mass="19683">MPASPPTSRPSSTTTSEPGARTMTDTTTARDPAVADLEALATPFLQSLVRLIRAQDSYGAWDGKSDAQILAAYIVTKEQRRAMPIMGDPDPDVLWRIEQFYGAIGLAIEQGTGLVASPMMKMHHEGFGRMILTTGRLVVLTKHLRDVHRFGFDSLAALAAEGTKQVAACTAIIEKFPEVARA</sequence>
<dbReference type="OrthoDB" id="9808545at2"/>
<dbReference type="AlphaFoldDB" id="A0A327KJ45"/>
<evidence type="ECO:0000313" key="3">
    <source>
        <dbReference type="Proteomes" id="UP000248863"/>
    </source>
</evidence>
<organism evidence="2 3">
    <name type="scientific">Rhodoplanes elegans</name>
    <dbReference type="NCBI Taxonomy" id="29408"/>
    <lineage>
        <taxon>Bacteria</taxon>
        <taxon>Pseudomonadati</taxon>
        <taxon>Pseudomonadota</taxon>
        <taxon>Alphaproteobacteria</taxon>
        <taxon>Hyphomicrobiales</taxon>
        <taxon>Nitrobacteraceae</taxon>
        <taxon>Rhodoplanes</taxon>
    </lineage>
</organism>
<proteinExistence type="predicted"/>
<feature type="region of interest" description="Disordered" evidence="1">
    <location>
        <begin position="1"/>
        <end position="27"/>
    </location>
</feature>
<accession>A0A327KJ45</accession>
<feature type="compositionally biased region" description="Low complexity" evidence="1">
    <location>
        <begin position="9"/>
        <end position="27"/>
    </location>
</feature>
<dbReference type="InterPro" id="IPR004952">
    <property type="entry name" value="NifX-assoc_nitrogen_fix"/>
</dbReference>
<evidence type="ECO:0008006" key="4">
    <source>
        <dbReference type="Google" id="ProtNLM"/>
    </source>
</evidence>
<gene>
    <name evidence="2" type="ORF">CH338_11590</name>
</gene>
<evidence type="ECO:0000256" key="1">
    <source>
        <dbReference type="SAM" id="MobiDB-lite"/>
    </source>
</evidence>
<dbReference type="PIRSF" id="PIRSF005788">
    <property type="entry name" value="NifK"/>
    <property type="match status" value="1"/>
</dbReference>
<evidence type="ECO:0000313" key="2">
    <source>
        <dbReference type="EMBL" id="RAI38789.1"/>
    </source>
</evidence>
<dbReference type="NCBIfam" id="TIGR02935">
    <property type="entry name" value="NifX-associated nitrogen fixation protein"/>
    <property type="match status" value="1"/>
</dbReference>